<dbReference type="AlphaFoldDB" id="A0A9P3GHE7"/>
<dbReference type="Proteomes" id="UP000703269">
    <property type="component" value="Unassembled WGS sequence"/>
</dbReference>
<accession>A0A9P3GHE7</accession>
<organism evidence="1 2">
    <name type="scientific">Phanerochaete sordida</name>
    <dbReference type="NCBI Taxonomy" id="48140"/>
    <lineage>
        <taxon>Eukaryota</taxon>
        <taxon>Fungi</taxon>
        <taxon>Dikarya</taxon>
        <taxon>Basidiomycota</taxon>
        <taxon>Agaricomycotina</taxon>
        <taxon>Agaricomycetes</taxon>
        <taxon>Polyporales</taxon>
        <taxon>Phanerochaetaceae</taxon>
        <taxon>Phanerochaete</taxon>
    </lineage>
</organism>
<protein>
    <recommendedName>
        <fullName evidence="3">F-box domain-containing protein</fullName>
    </recommendedName>
</protein>
<evidence type="ECO:0000313" key="2">
    <source>
        <dbReference type="Proteomes" id="UP000703269"/>
    </source>
</evidence>
<keyword evidence="2" id="KW-1185">Reference proteome</keyword>
<evidence type="ECO:0000313" key="1">
    <source>
        <dbReference type="EMBL" id="GJE93735.1"/>
    </source>
</evidence>
<dbReference type="Gene3D" id="3.80.10.10">
    <property type="entry name" value="Ribonuclease Inhibitor"/>
    <property type="match status" value="1"/>
</dbReference>
<sequence length="462" mass="51604">MSSDVASSPPAITNRGHTLAYSAIPQELLDRIIDFLHDERDALAACSLVHRRWLPASSLHLFSLFRWPPCKTHWYGGSDWHRYACWCRQLLDSSKTLEGIELLFRNSPRISDNVRDLRIVMWTARRTTTPREIAHIFDALPRLQSLDIGNLDFSQGVSLASDQSTPRFLRRLRLGHISSNVDLQNIYDLLSCFETISTLSFQSSDLKATASEPPNVPAVRTKVNTLELLLTHPASGGGWIGGVCAHIDVSSLTTLAVQNPSNTRLNTDALSATLHGLLTRCTALRTLVCHFGVYRGLATYPHPCPTLREVHFVHALQYSSAYVGDAPWLSIRDMLGRPLGATVRDVLFDLELTNITEDEEPEPDVCALEQGFKRVLERMDWAPLAAAVGGLRSVTFDVKLKLLQAVEERDPSRGSTKMYMVSRAWKGQPEVYRVILEGVAGERLAIAARPRLLYRVTFVPIS</sequence>
<name>A0A9P3GHE7_9APHY</name>
<evidence type="ECO:0008006" key="3">
    <source>
        <dbReference type="Google" id="ProtNLM"/>
    </source>
</evidence>
<dbReference type="InterPro" id="IPR032675">
    <property type="entry name" value="LRR_dom_sf"/>
</dbReference>
<dbReference type="EMBL" id="BPQB01000034">
    <property type="protein sequence ID" value="GJE93735.1"/>
    <property type="molecule type" value="Genomic_DNA"/>
</dbReference>
<dbReference type="OrthoDB" id="2734547at2759"/>
<proteinExistence type="predicted"/>
<gene>
    <name evidence="1" type="ORF">PsYK624_098960</name>
</gene>
<reference evidence="1 2" key="1">
    <citation type="submission" date="2021-08" db="EMBL/GenBank/DDBJ databases">
        <title>Draft Genome Sequence of Phanerochaete sordida strain YK-624.</title>
        <authorList>
            <person name="Mori T."/>
            <person name="Dohra H."/>
            <person name="Suzuki T."/>
            <person name="Kawagishi H."/>
            <person name="Hirai H."/>
        </authorList>
    </citation>
    <scope>NUCLEOTIDE SEQUENCE [LARGE SCALE GENOMIC DNA]</scope>
    <source>
        <strain evidence="1 2">YK-624</strain>
    </source>
</reference>
<comment type="caution">
    <text evidence="1">The sequence shown here is derived from an EMBL/GenBank/DDBJ whole genome shotgun (WGS) entry which is preliminary data.</text>
</comment>